<proteinExistence type="predicted"/>
<dbReference type="EMBL" id="HE804045">
    <property type="protein sequence ID" value="CCH30345.1"/>
    <property type="molecule type" value="Genomic_DNA"/>
</dbReference>
<feature type="domain" description="DUF4240" evidence="1">
    <location>
        <begin position="71"/>
        <end position="147"/>
    </location>
</feature>
<dbReference type="InterPro" id="IPR025334">
    <property type="entry name" value="DUF4240"/>
</dbReference>
<dbReference type="HOGENOM" id="CLU_1559676_0_0_11"/>
<dbReference type="eggNOG" id="ENOG5032EXC">
    <property type="taxonomic scope" value="Bacteria"/>
</dbReference>
<dbReference type="Proteomes" id="UP000006281">
    <property type="component" value="Chromosome"/>
</dbReference>
<dbReference type="Pfam" id="PF14024">
    <property type="entry name" value="DUF4240"/>
    <property type="match status" value="1"/>
</dbReference>
<dbReference type="KEGG" id="sesp:BN6_30380"/>
<organism evidence="2 3">
    <name type="scientific">Saccharothrix espanaensis (strain ATCC 51144 / DSM 44229 / JCM 9112 / NBRC 15066 / NRRL 15764)</name>
    <dbReference type="NCBI Taxonomy" id="1179773"/>
    <lineage>
        <taxon>Bacteria</taxon>
        <taxon>Bacillati</taxon>
        <taxon>Actinomycetota</taxon>
        <taxon>Actinomycetes</taxon>
        <taxon>Pseudonocardiales</taxon>
        <taxon>Pseudonocardiaceae</taxon>
        <taxon>Saccharothrix</taxon>
    </lineage>
</organism>
<dbReference type="AlphaFoldDB" id="K0JRQ6"/>
<evidence type="ECO:0000313" key="3">
    <source>
        <dbReference type="Proteomes" id="UP000006281"/>
    </source>
</evidence>
<reference evidence="2 3" key="1">
    <citation type="journal article" date="2012" name="BMC Genomics">
        <title>Complete genome sequence of Saccharothrix espanaensis DSM 44229T and comparison to the other completely sequenced Pseudonocardiaceae.</title>
        <authorList>
            <person name="Strobel T."/>
            <person name="Al-Dilaimi A."/>
            <person name="Blom J."/>
            <person name="Gessner A."/>
            <person name="Kalinowski J."/>
            <person name="Luzhetska M."/>
            <person name="Puhler A."/>
            <person name="Szczepanowski R."/>
            <person name="Bechthold A."/>
            <person name="Ruckert C."/>
        </authorList>
    </citation>
    <scope>NUCLEOTIDE SEQUENCE [LARGE SCALE GENOMIC DNA]</scope>
    <source>
        <strain evidence="3">ATCC 51144 / DSM 44229 / JCM 9112 / NBRC 15066 / NRRL 15764</strain>
    </source>
</reference>
<evidence type="ECO:0000313" key="2">
    <source>
        <dbReference type="EMBL" id="CCH30345.1"/>
    </source>
</evidence>
<protein>
    <recommendedName>
        <fullName evidence="1">DUF4240 domain-containing protein</fullName>
    </recommendedName>
</protein>
<gene>
    <name evidence="2" type="ordered locus">BN6_30380</name>
</gene>
<accession>K0JRQ6</accession>
<sequence>MITAGRGRGRGGLSDLPATLRPVTFETDEARFWALLEDAWAGVGPEANGARAALAKRDPEEDAFDAAAELEEHLDTVLAALRRATEGLSSAELTALDRVVERKLHDIDRRAVHEVTGGSDDGFLYARGFIVALGREFYEAVAGDPRTAVPDAECEALCYFFAHLHADLYGGFPGTGSGISRETATNATGWA</sequence>
<dbReference type="BioCyc" id="SESP1179773:BN6_RS14775-MONOMER"/>
<evidence type="ECO:0000259" key="1">
    <source>
        <dbReference type="Pfam" id="PF14024"/>
    </source>
</evidence>
<keyword evidence="3" id="KW-1185">Reference proteome</keyword>
<dbReference type="PATRIC" id="fig|1179773.3.peg.3034"/>
<dbReference type="STRING" id="1179773.BN6_30380"/>
<name>K0JRQ6_SACES</name>